<evidence type="ECO:0000313" key="2">
    <source>
        <dbReference type="EMBL" id="RCX02072.1"/>
    </source>
</evidence>
<keyword evidence="1" id="KW-0472">Membrane</keyword>
<feature type="transmembrane region" description="Helical" evidence="1">
    <location>
        <begin position="39"/>
        <end position="65"/>
    </location>
</feature>
<feature type="transmembrane region" description="Helical" evidence="1">
    <location>
        <begin position="103"/>
        <end position="121"/>
    </location>
</feature>
<gene>
    <name evidence="2" type="ORF">DES35_10543</name>
</gene>
<sequence>MENFSVYFWLGYGHITDLAALDHILFLLVLIVRYQPRELLNILIVVTLFTIGHSLTLIVSALQLYQPSKVWIEFFIPITIVITAVSNLVALEKKSAKLARWTSFFFGLIHGFGFSNYYSMLTESTDSFWSALIPFNLGIEWGQLVVVAFILGISLLVQNLLNYKHRDWLIFVSGGGFSLALWLALENAPF</sequence>
<reference evidence="2 3" key="1">
    <citation type="submission" date="2018-07" db="EMBL/GenBank/DDBJ databases">
        <title>Genomic Encyclopedia of Type Strains, Phase IV (KMG-IV): sequencing the most valuable type-strain genomes for metagenomic binning, comparative biology and taxonomic classification.</title>
        <authorList>
            <person name="Goeker M."/>
        </authorList>
    </citation>
    <scope>NUCLEOTIDE SEQUENCE [LARGE SCALE GENOMIC DNA]</scope>
    <source>
        <strain evidence="2 3">DSM 21410</strain>
    </source>
</reference>
<keyword evidence="1" id="KW-1133">Transmembrane helix</keyword>
<dbReference type="InterPro" id="IPR032809">
    <property type="entry name" value="Put_HupE_UreJ"/>
</dbReference>
<dbReference type="EMBL" id="QPJS01000005">
    <property type="protein sequence ID" value="RCX02072.1"/>
    <property type="molecule type" value="Genomic_DNA"/>
</dbReference>
<feature type="transmembrane region" description="Helical" evidence="1">
    <location>
        <begin position="168"/>
        <end position="185"/>
    </location>
</feature>
<organism evidence="2 3">
    <name type="scientific">Schleiferia thermophila</name>
    <dbReference type="NCBI Taxonomy" id="884107"/>
    <lineage>
        <taxon>Bacteria</taxon>
        <taxon>Pseudomonadati</taxon>
        <taxon>Bacteroidota</taxon>
        <taxon>Flavobacteriia</taxon>
        <taxon>Flavobacteriales</taxon>
        <taxon>Schleiferiaceae</taxon>
        <taxon>Schleiferia</taxon>
    </lineage>
</organism>
<feature type="transmembrane region" description="Helical" evidence="1">
    <location>
        <begin position="141"/>
        <end position="161"/>
    </location>
</feature>
<keyword evidence="3" id="KW-1185">Reference proteome</keyword>
<name>A0A368ZYF8_9FLAO</name>
<comment type="caution">
    <text evidence="2">The sequence shown here is derived from an EMBL/GenBank/DDBJ whole genome shotgun (WGS) entry which is preliminary data.</text>
</comment>
<dbReference type="Proteomes" id="UP000253517">
    <property type="component" value="Unassembled WGS sequence"/>
</dbReference>
<proteinExistence type="predicted"/>
<feature type="transmembrane region" description="Helical" evidence="1">
    <location>
        <begin position="6"/>
        <end position="32"/>
    </location>
</feature>
<dbReference type="RefSeq" id="WP_037359916.1">
    <property type="nucleotide sequence ID" value="NZ_BHZF01000004.1"/>
</dbReference>
<dbReference type="Pfam" id="PF13795">
    <property type="entry name" value="HupE_UreJ_2"/>
    <property type="match status" value="1"/>
</dbReference>
<dbReference type="AlphaFoldDB" id="A0A368ZYF8"/>
<evidence type="ECO:0000313" key="3">
    <source>
        <dbReference type="Proteomes" id="UP000253517"/>
    </source>
</evidence>
<accession>A0A368ZYF8</accession>
<evidence type="ECO:0000256" key="1">
    <source>
        <dbReference type="SAM" id="Phobius"/>
    </source>
</evidence>
<keyword evidence="1" id="KW-0812">Transmembrane</keyword>
<feature type="transmembrane region" description="Helical" evidence="1">
    <location>
        <begin position="71"/>
        <end position="91"/>
    </location>
</feature>
<protein>
    <submittedName>
        <fullName evidence="2">HupE/UreJ protein</fullName>
    </submittedName>
</protein>